<dbReference type="eggNOG" id="ENOG5033122">
    <property type="taxonomic scope" value="Bacteria"/>
</dbReference>
<protein>
    <recommendedName>
        <fullName evidence="4">SxtJ</fullName>
    </recommendedName>
</protein>
<dbReference type="RefSeq" id="WP_002689998.1">
    <property type="nucleotide sequence ID" value="NZ_JH600070.1"/>
</dbReference>
<evidence type="ECO:0000313" key="2">
    <source>
        <dbReference type="EMBL" id="EIJ43092.1"/>
    </source>
</evidence>
<dbReference type="AlphaFoldDB" id="I3CHJ9"/>
<gene>
    <name evidence="2" type="ORF">BegalDRAFT_2237</name>
</gene>
<organism evidence="2 3">
    <name type="scientific">Beggiatoa alba B18LD</name>
    <dbReference type="NCBI Taxonomy" id="395493"/>
    <lineage>
        <taxon>Bacteria</taxon>
        <taxon>Pseudomonadati</taxon>
        <taxon>Pseudomonadota</taxon>
        <taxon>Gammaproteobacteria</taxon>
        <taxon>Thiotrichales</taxon>
        <taxon>Thiotrichaceae</taxon>
        <taxon>Beggiatoa</taxon>
    </lineage>
</organism>
<feature type="transmembrane region" description="Helical" evidence="1">
    <location>
        <begin position="42"/>
        <end position="62"/>
    </location>
</feature>
<name>I3CHJ9_9GAMM</name>
<keyword evidence="1" id="KW-0812">Transmembrane</keyword>
<dbReference type="InterPro" id="IPR045781">
    <property type="entry name" value="SxtJ"/>
</dbReference>
<dbReference type="EMBL" id="JH600070">
    <property type="protein sequence ID" value="EIJ43092.1"/>
    <property type="molecule type" value="Genomic_DNA"/>
</dbReference>
<proteinExistence type="predicted"/>
<evidence type="ECO:0008006" key="4">
    <source>
        <dbReference type="Google" id="ProtNLM"/>
    </source>
</evidence>
<evidence type="ECO:0000256" key="1">
    <source>
        <dbReference type="SAM" id="Phobius"/>
    </source>
</evidence>
<reference evidence="2 3" key="1">
    <citation type="submission" date="2011-11" db="EMBL/GenBank/DDBJ databases">
        <title>Improved High-Quality Draft sequence of Beggiatoa alba B18lD.</title>
        <authorList>
            <consortium name="US DOE Joint Genome Institute"/>
            <person name="Lucas S."/>
            <person name="Han J."/>
            <person name="Lapidus A."/>
            <person name="Cheng J.-F."/>
            <person name="Goodwin L."/>
            <person name="Pitluck S."/>
            <person name="Peters L."/>
            <person name="Mikhailova N."/>
            <person name="Held B."/>
            <person name="Detter J.C."/>
            <person name="Han C."/>
            <person name="Tapia R."/>
            <person name="Land M."/>
            <person name="Hauser L."/>
            <person name="Kyrpides N."/>
            <person name="Ivanova N."/>
            <person name="Pagani I."/>
            <person name="Samuel K."/>
            <person name="Teske A."/>
            <person name="Mueller J."/>
            <person name="Woyke T."/>
        </authorList>
    </citation>
    <scope>NUCLEOTIDE SEQUENCE [LARGE SCALE GENOMIC DNA]</scope>
    <source>
        <strain evidence="2 3">B18LD</strain>
    </source>
</reference>
<keyword evidence="3" id="KW-1185">Reference proteome</keyword>
<keyword evidence="1" id="KW-1133">Transmembrane helix</keyword>
<evidence type="ECO:0000313" key="3">
    <source>
        <dbReference type="Proteomes" id="UP000005744"/>
    </source>
</evidence>
<dbReference type="STRING" id="395493.BegalDRAFT_2237"/>
<dbReference type="Pfam" id="PF19588">
    <property type="entry name" value="SxtJ"/>
    <property type="match status" value="1"/>
</dbReference>
<dbReference type="HOGENOM" id="CLU_127055_0_0_6"/>
<dbReference type="OrthoDB" id="9790341at2"/>
<dbReference type="Proteomes" id="UP000005744">
    <property type="component" value="Unassembled WGS sequence"/>
</dbReference>
<accession>I3CHJ9</accession>
<sequence length="128" mass="14206">MHSVNTVVDKKVLREFGLVLGGGILGIFGVLFPWFLHHTFSLGFGLLGSGLIILALVLPAVLKPVYIAWNHLGNLLAWVNTRLILGLLFFCIITPLGIMMRVLGVGLSKPSYRVKKTHRLPNHMEHPF</sequence>
<feature type="transmembrane region" description="Helical" evidence="1">
    <location>
        <begin position="83"/>
        <end position="103"/>
    </location>
</feature>
<feature type="transmembrane region" description="Helical" evidence="1">
    <location>
        <begin position="12"/>
        <end position="36"/>
    </location>
</feature>
<keyword evidence="1" id="KW-0472">Membrane</keyword>